<feature type="compositionally biased region" description="Basic and acidic residues" evidence="1">
    <location>
        <begin position="21"/>
        <end position="39"/>
    </location>
</feature>
<proteinExistence type="predicted"/>
<feature type="region of interest" description="Disordered" evidence="1">
    <location>
        <begin position="21"/>
        <end position="44"/>
    </location>
</feature>
<organism evidence="2">
    <name type="scientific">Tanacetum cinerariifolium</name>
    <name type="common">Dalmatian daisy</name>
    <name type="synonym">Chrysanthemum cinerariifolium</name>
    <dbReference type="NCBI Taxonomy" id="118510"/>
    <lineage>
        <taxon>Eukaryota</taxon>
        <taxon>Viridiplantae</taxon>
        <taxon>Streptophyta</taxon>
        <taxon>Embryophyta</taxon>
        <taxon>Tracheophyta</taxon>
        <taxon>Spermatophyta</taxon>
        <taxon>Magnoliopsida</taxon>
        <taxon>eudicotyledons</taxon>
        <taxon>Gunneridae</taxon>
        <taxon>Pentapetalae</taxon>
        <taxon>asterids</taxon>
        <taxon>campanulids</taxon>
        <taxon>Asterales</taxon>
        <taxon>Asteraceae</taxon>
        <taxon>Asteroideae</taxon>
        <taxon>Anthemideae</taxon>
        <taxon>Anthemidinae</taxon>
        <taxon>Tanacetum</taxon>
    </lineage>
</organism>
<dbReference type="EMBL" id="BKCJ010009146">
    <property type="protein sequence ID" value="GEU85626.1"/>
    <property type="molecule type" value="Genomic_DNA"/>
</dbReference>
<evidence type="ECO:0000313" key="2">
    <source>
        <dbReference type="EMBL" id="GEU85626.1"/>
    </source>
</evidence>
<comment type="caution">
    <text evidence="2">The sequence shown here is derived from an EMBL/GenBank/DDBJ whole genome shotgun (WGS) entry which is preliminary data.</text>
</comment>
<sequence length="451" mass="51565">MDKNIDFFDLKELAEYKESLENSSKEIDASNSNQEKEGPSQDSNIRQLIREECCIEVSEEQKQNMKDTILELVKICRQKELLCMHDNIDDLIESALNSKLLSINSQRPNKERLEVKNVIEQPAERGNRIIKSLQNFRLIHKSSISLKNTSKISPVHTIAPILSNKEPEYSPNKKECDMLVCENFPICDDHFETFFDSKNDDDISSDDDDFKDTGYVEASLFDPEIVSIEEENVVHQEEEEVDIEDVFQIQYIVLREKLLSINRLIANIDSLNDNPTPITRSDNTTTHADDSLPEYDSFCFEIEPDQERLINVLKNDISNNPTSDPLLEEADLFLASDNSIPPGIENVVVDSEGDIRFLEVLPSDDSIPFPNNESSDSDFDNPSFLRHPLKPPDAEFDFKPDSEEEIPVVMNDKDEFNDNYSSFMFVIRSKMFLSFLSAESGDTIFDSSISV</sequence>
<reference evidence="2" key="1">
    <citation type="journal article" date="2019" name="Sci. Rep.">
        <title>Draft genome of Tanacetum cinerariifolium, the natural source of mosquito coil.</title>
        <authorList>
            <person name="Yamashiro T."/>
            <person name="Shiraishi A."/>
            <person name="Satake H."/>
            <person name="Nakayama K."/>
        </authorList>
    </citation>
    <scope>NUCLEOTIDE SEQUENCE</scope>
</reference>
<dbReference type="AlphaFoldDB" id="A0A6L2NHD3"/>
<evidence type="ECO:0008006" key="3">
    <source>
        <dbReference type="Google" id="ProtNLM"/>
    </source>
</evidence>
<gene>
    <name evidence="2" type="ORF">Tci_057604</name>
</gene>
<name>A0A6L2NHD3_TANCI</name>
<evidence type="ECO:0000256" key="1">
    <source>
        <dbReference type="SAM" id="MobiDB-lite"/>
    </source>
</evidence>
<protein>
    <recommendedName>
        <fullName evidence="3">Reverse transcriptase domain-containing protein</fullName>
    </recommendedName>
</protein>
<accession>A0A6L2NHD3</accession>